<sequence>MQGMQLGGQGLGVSNWTPEKQQWLYLDLNGNVQGPFSGIDMQAWYEQQYLYMELMVRRIEETSFRPLYTVVQEVGDSIAPFVIPPAAVRPASSRSPHPNHLDLMGSLKTEVSDASHDAPGNRAGDEDAPDPKSDELAVAFRMLKQLEAVLIQKGAPDAQITQMLQQAIVAAMPNASAKEVDLIQSSMRDQRSHYPANQREATADAVTSDLRHNATEAGTDQPHETTTDAASRTVSEPVHNQNNSAVQPESTDGLSSSVASERTIESKVAGSTGVAPETKPKSRRAAKREAQNAAKGMGPTSGQDTVPRPSNEVVENAQAGRASESAETETQPQPSRKSEPAPWALPDNKASAKQGTPSLREVLQREERERNLQLAQEKASAAARLAHEMTTRSSSTVSPSRPNSGAPWNVMNQASTTKSLSQIQKEESLVTQRNGNAPPSRPAAYSNSALRGASSSEPARQNEPWSKVGANGKAVAVPVAERKPVAKSSLPLKPAPQLPTAPVATPSALLTTVQRPAGQELEEGWVTKKSKGQVRRDALTEMNDGIPRPTGTSAGFQAPITQRSQPSSTPLPPSPQFLRYCREQLKDVQANIDEFLDMLLSFPLNPTPDVEEIIAEAVYANSKTLDGRRFATDFVSRRKKDAFRAVAL</sequence>
<dbReference type="InterPro" id="IPR003169">
    <property type="entry name" value="GYF"/>
</dbReference>
<protein>
    <recommendedName>
        <fullName evidence="2">GYF domain-containing protein</fullName>
    </recommendedName>
</protein>
<feature type="compositionally biased region" description="Polar residues" evidence="1">
    <location>
        <begin position="410"/>
        <end position="437"/>
    </location>
</feature>
<dbReference type="PANTHER" id="PTHR14445:SF36">
    <property type="entry name" value="FI03272P-RELATED"/>
    <property type="match status" value="1"/>
</dbReference>
<evidence type="ECO:0000256" key="1">
    <source>
        <dbReference type="SAM" id="MobiDB-lite"/>
    </source>
</evidence>
<dbReference type="GO" id="GO:0005829">
    <property type="term" value="C:cytosol"/>
    <property type="evidence" value="ECO:0007669"/>
    <property type="project" value="TreeGrafter"/>
</dbReference>
<evidence type="ECO:0000259" key="2">
    <source>
        <dbReference type="PROSITE" id="PS50829"/>
    </source>
</evidence>
<gene>
    <name evidence="3" type="ORF">MYAM1_000696</name>
</gene>
<feature type="region of interest" description="Disordered" evidence="1">
    <location>
        <begin position="110"/>
        <end position="132"/>
    </location>
</feature>
<dbReference type="InterPro" id="IPR035445">
    <property type="entry name" value="GYF-like_dom_sf"/>
</dbReference>
<feature type="compositionally biased region" description="Polar residues" evidence="1">
    <location>
        <begin position="227"/>
        <end position="260"/>
    </location>
</feature>
<evidence type="ECO:0000313" key="3">
    <source>
        <dbReference type="EMBL" id="WFC97976.1"/>
    </source>
</evidence>
<feature type="compositionally biased region" description="Polar residues" evidence="1">
    <location>
        <begin position="550"/>
        <end position="561"/>
    </location>
</feature>
<reference evidence="3 4" key="1">
    <citation type="submission" date="2023-03" db="EMBL/GenBank/DDBJ databases">
        <title>Mating type loci evolution in Malassezia.</title>
        <authorList>
            <person name="Coelho M.A."/>
        </authorList>
    </citation>
    <scope>NUCLEOTIDE SEQUENCE [LARGE SCALE GENOMIC DNA]</scope>
    <source>
        <strain evidence="3 4">CBS 9725</strain>
    </source>
</reference>
<dbReference type="AlphaFoldDB" id="A0AAJ6CHM2"/>
<evidence type="ECO:0000313" key="4">
    <source>
        <dbReference type="Proteomes" id="UP001219567"/>
    </source>
</evidence>
<feature type="compositionally biased region" description="Polar residues" evidence="1">
    <location>
        <begin position="445"/>
        <end position="459"/>
    </location>
</feature>
<accession>A0AAJ6CHM2</accession>
<dbReference type="SUPFAM" id="SSF55277">
    <property type="entry name" value="GYF domain"/>
    <property type="match status" value="1"/>
</dbReference>
<name>A0AAJ6CHM2_9BASI</name>
<dbReference type="EMBL" id="CP119943">
    <property type="protein sequence ID" value="WFC97976.1"/>
    <property type="molecule type" value="Genomic_DNA"/>
</dbReference>
<feature type="region of interest" description="Disordered" evidence="1">
    <location>
        <begin position="542"/>
        <end position="575"/>
    </location>
</feature>
<dbReference type="SMART" id="SM00444">
    <property type="entry name" value="GYF"/>
    <property type="match status" value="1"/>
</dbReference>
<feature type="compositionally biased region" description="Basic and acidic residues" evidence="1">
    <location>
        <begin position="362"/>
        <end position="371"/>
    </location>
</feature>
<feature type="domain" description="GYF" evidence="2">
    <location>
        <begin position="20"/>
        <end position="75"/>
    </location>
</feature>
<dbReference type="Pfam" id="PF02213">
    <property type="entry name" value="GYF"/>
    <property type="match status" value="1"/>
</dbReference>
<organism evidence="3 4">
    <name type="scientific">Malassezia yamatoensis</name>
    <dbReference type="NCBI Taxonomy" id="253288"/>
    <lineage>
        <taxon>Eukaryota</taxon>
        <taxon>Fungi</taxon>
        <taxon>Dikarya</taxon>
        <taxon>Basidiomycota</taxon>
        <taxon>Ustilaginomycotina</taxon>
        <taxon>Malasseziomycetes</taxon>
        <taxon>Malasseziales</taxon>
        <taxon>Malasseziaceae</taxon>
        <taxon>Malassezia</taxon>
    </lineage>
</organism>
<dbReference type="PROSITE" id="PS50829">
    <property type="entry name" value="GYF"/>
    <property type="match status" value="1"/>
</dbReference>
<feature type="compositionally biased region" description="Low complexity" evidence="1">
    <location>
        <begin position="391"/>
        <end position="404"/>
    </location>
</feature>
<dbReference type="Gene3D" id="3.30.1490.40">
    <property type="match status" value="1"/>
</dbReference>
<feature type="compositionally biased region" description="Basic and acidic residues" evidence="1">
    <location>
        <begin position="123"/>
        <end position="132"/>
    </location>
</feature>
<dbReference type="InterPro" id="IPR051640">
    <property type="entry name" value="GRB10-interact_GYF"/>
</dbReference>
<keyword evidence="4" id="KW-1185">Reference proteome</keyword>
<dbReference type="PANTHER" id="PTHR14445">
    <property type="entry name" value="GRB10 INTERACTING GYF PROTEIN"/>
    <property type="match status" value="1"/>
</dbReference>
<dbReference type="Proteomes" id="UP001219567">
    <property type="component" value="Chromosome 1"/>
</dbReference>
<feature type="region of interest" description="Disordered" evidence="1">
    <location>
        <begin position="214"/>
        <end position="469"/>
    </location>
</feature>
<proteinExistence type="predicted"/>